<sequence>MSGQEFDLPNLLVFLKEVTETAPAYHFEFLGLTTRINSTLDRAEVSVRAKLLGDRPGVVKKGMFVVEYHLLEGEWKCVKQTSFAAGELLGWE</sequence>
<organism evidence="1 2">
    <name type="scientific">Septoria linicola</name>
    <dbReference type="NCBI Taxonomy" id="215465"/>
    <lineage>
        <taxon>Eukaryota</taxon>
        <taxon>Fungi</taxon>
        <taxon>Dikarya</taxon>
        <taxon>Ascomycota</taxon>
        <taxon>Pezizomycotina</taxon>
        <taxon>Dothideomycetes</taxon>
        <taxon>Dothideomycetidae</taxon>
        <taxon>Mycosphaerellales</taxon>
        <taxon>Mycosphaerellaceae</taxon>
        <taxon>Septoria</taxon>
    </lineage>
</organism>
<dbReference type="Proteomes" id="UP001056384">
    <property type="component" value="Chromosome 3"/>
</dbReference>
<gene>
    <name evidence="1" type="ORF">Slin15195_G043530</name>
</gene>
<dbReference type="EMBL" id="CP099420">
    <property type="protein sequence ID" value="USW51034.1"/>
    <property type="molecule type" value="Genomic_DNA"/>
</dbReference>
<evidence type="ECO:0000313" key="2">
    <source>
        <dbReference type="Proteomes" id="UP001056384"/>
    </source>
</evidence>
<name>A0A9Q9AKK5_9PEZI</name>
<reference evidence="1" key="1">
    <citation type="submission" date="2022-06" db="EMBL/GenBank/DDBJ databases">
        <title>Complete genome sequences of two strains of the flax pathogen Septoria linicola.</title>
        <authorList>
            <person name="Lapalu N."/>
            <person name="Simon A."/>
            <person name="Demenou B."/>
            <person name="Paumier D."/>
            <person name="Guillot M.-P."/>
            <person name="Gout L."/>
            <person name="Valade R."/>
        </authorList>
    </citation>
    <scope>NUCLEOTIDE SEQUENCE</scope>
    <source>
        <strain evidence="1">SE15195</strain>
    </source>
</reference>
<dbReference type="AlphaFoldDB" id="A0A9Q9AKK5"/>
<protein>
    <recommendedName>
        <fullName evidence="3">SnoaL-like domain-containing protein</fullName>
    </recommendedName>
</protein>
<keyword evidence="2" id="KW-1185">Reference proteome</keyword>
<proteinExistence type="predicted"/>
<accession>A0A9Q9AKK5</accession>
<dbReference type="OrthoDB" id="3644271at2759"/>
<evidence type="ECO:0000313" key="1">
    <source>
        <dbReference type="EMBL" id="USW51034.1"/>
    </source>
</evidence>
<evidence type="ECO:0008006" key="3">
    <source>
        <dbReference type="Google" id="ProtNLM"/>
    </source>
</evidence>